<dbReference type="Proteomes" id="UP001224359">
    <property type="component" value="Unassembled WGS sequence"/>
</dbReference>
<dbReference type="RefSeq" id="WP_306975518.1">
    <property type="nucleotide sequence ID" value="NZ_JAUSTQ010000004.1"/>
</dbReference>
<accession>A0ABT9VE41</accession>
<dbReference type="Gene3D" id="1.10.3500.10">
    <property type="entry name" value="Tex N-terminal region-like"/>
    <property type="match status" value="1"/>
</dbReference>
<dbReference type="SUPFAM" id="SSF47781">
    <property type="entry name" value="RuvA domain 2-like"/>
    <property type="match status" value="2"/>
</dbReference>
<feature type="domain" description="S1 motif" evidence="1">
    <location>
        <begin position="648"/>
        <end position="717"/>
    </location>
</feature>
<dbReference type="PANTHER" id="PTHR10724">
    <property type="entry name" value="30S RIBOSOMAL PROTEIN S1"/>
    <property type="match status" value="1"/>
</dbReference>
<organism evidence="2 3">
    <name type="scientific">Alkalibacillus salilacus</name>
    <dbReference type="NCBI Taxonomy" id="284582"/>
    <lineage>
        <taxon>Bacteria</taxon>
        <taxon>Bacillati</taxon>
        <taxon>Bacillota</taxon>
        <taxon>Bacilli</taxon>
        <taxon>Bacillales</taxon>
        <taxon>Bacillaceae</taxon>
        <taxon>Alkalibacillus</taxon>
    </lineage>
</organism>
<dbReference type="CDD" id="cd05685">
    <property type="entry name" value="S1_Tex"/>
    <property type="match status" value="1"/>
</dbReference>
<dbReference type="InterPro" id="IPR044146">
    <property type="entry name" value="S1_Tex"/>
</dbReference>
<dbReference type="InterPro" id="IPR023319">
    <property type="entry name" value="Tex-like_HTH_dom_sf"/>
</dbReference>
<reference evidence="2 3" key="1">
    <citation type="submission" date="2023-07" db="EMBL/GenBank/DDBJ databases">
        <title>Genomic Encyclopedia of Type Strains, Phase IV (KMG-IV): sequencing the most valuable type-strain genomes for metagenomic binning, comparative biology and taxonomic classification.</title>
        <authorList>
            <person name="Goeker M."/>
        </authorList>
    </citation>
    <scope>NUCLEOTIDE SEQUENCE [LARGE SCALE GENOMIC DNA]</scope>
    <source>
        <strain evidence="2 3">DSM 16460</strain>
    </source>
</reference>
<dbReference type="SUPFAM" id="SSF158832">
    <property type="entry name" value="Tex N-terminal region-like"/>
    <property type="match status" value="1"/>
</dbReference>
<dbReference type="Gene3D" id="1.10.150.310">
    <property type="entry name" value="Tex RuvX-like domain-like"/>
    <property type="match status" value="1"/>
</dbReference>
<dbReference type="Gene3D" id="1.10.10.650">
    <property type="entry name" value="RuvA domain 2-like"/>
    <property type="match status" value="1"/>
</dbReference>
<dbReference type="Pfam" id="PF22706">
    <property type="entry name" value="Tex_central_region"/>
    <property type="match status" value="1"/>
</dbReference>
<gene>
    <name evidence="2" type="ORF">J2S77_001177</name>
</gene>
<dbReference type="Pfam" id="PF16921">
    <property type="entry name" value="Tex_YqgF"/>
    <property type="match status" value="1"/>
</dbReference>
<dbReference type="Gene3D" id="3.30.420.140">
    <property type="entry name" value="YqgF/RNase H-like domain"/>
    <property type="match status" value="1"/>
</dbReference>
<protein>
    <recommendedName>
        <fullName evidence="1">S1 motif domain-containing protein</fullName>
    </recommendedName>
</protein>
<evidence type="ECO:0000259" key="1">
    <source>
        <dbReference type="PROSITE" id="PS50126"/>
    </source>
</evidence>
<dbReference type="InterPro" id="IPR050437">
    <property type="entry name" value="Ribos_protein_bS1-like"/>
</dbReference>
<dbReference type="SMART" id="SM00732">
    <property type="entry name" value="YqgFc"/>
    <property type="match status" value="1"/>
</dbReference>
<dbReference type="InterPro" id="IPR003029">
    <property type="entry name" value="S1_domain"/>
</dbReference>
<name>A0ABT9VE41_9BACI</name>
<dbReference type="InterPro" id="IPR032639">
    <property type="entry name" value="Tex_YqgF"/>
</dbReference>
<dbReference type="Pfam" id="PF09371">
    <property type="entry name" value="Tex_N"/>
    <property type="match status" value="1"/>
</dbReference>
<dbReference type="InterPro" id="IPR010994">
    <property type="entry name" value="RuvA_2-like"/>
</dbReference>
<keyword evidence="3" id="KW-1185">Reference proteome</keyword>
<dbReference type="InterPro" id="IPR055179">
    <property type="entry name" value="Tex-like_central_region"/>
</dbReference>
<dbReference type="Gene3D" id="2.40.50.140">
    <property type="entry name" value="Nucleic acid-binding proteins"/>
    <property type="match status" value="1"/>
</dbReference>
<sequence length="721" mass="81792">MTEVQTQLIDVVSKQVKLDQTIVQTVVQLLSDGNTVPFIARYRKEQTKGLDETEIQAIQETYDYQEQLHERKEEVIRLIDEQGKLTDELKQDIMKATKLQRVEDLYRPYKQKRRTRATIAKEKGLEPLALKVWAQQGMNVRQEAESFLSEENELPDVNAVIQGVNDIIAEWISDEPAFRDDIRAFTYHHGLLQTELKKNAEDEQEIYQMYYEYEEPIRKIVPHRVLAVNRGEKEKVLKVSIEPPADKVLDYLGRAVIRNQDTEEAQLIDEAIQDSYKRLIQPSIERDIRTSLTDDAEEHAIDIFAKNLRNLLLQPPLKGKTILGVDPAYRTGCKLSVVDDTGQMQEVDVMYPTAPKKDVEGAEKKVLQFLNKYPIELIAIGNGTASRETEQFIADVIQKHNLDVAYLIVNEAGASVYSASKLAREEFPDLQVEERSAVSIARRVQDPLSELVKIDPKSIGVGQYQHDVSQKKLANSLQFVVETAVNQVGVNVNTASSSLLQYISGLNKTVANNIVAYREENGRFSDRKQIKRVPRLGDKTYEQAIGFLRILDGNQPLDRTSIHPESYDVTKQLLTNIDMTVEAIGTEEIRQTLGEKSLEQLGEGLDVGRLTLQDIVEDLKKPNRDPRDELPKPLLKTNVLSMEDLEQGMELQGTVRNVVDFGAFVDIGVKQDGLVHVSKLSNQFVRNPLDVVAVGDIVTVWIEEVDEKRQRIALTMIPMTS</sequence>
<dbReference type="InterPro" id="IPR018974">
    <property type="entry name" value="Tex-like_N"/>
</dbReference>
<dbReference type="EMBL" id="JAUSTQ010000004">
    <property type="protein sequence ID" value="MDQ0159213.1"/>
    <property type="molecule type" value="Genomic_DNA"/>
</dbReference>
<dbReference type="InterPro" id="IPR012337">
    <property type="entry name" value="RNaseH-like_sf"/>
</dbReference>
<evidence type="ECO:0000313" key="3">
    <source>
        <dbReference type="Proteomes" id="UP001224359"/>
    </source>
</evidence>
<dbReference type="SUPFAM" id="SSF53098">
    <property type="entry name" value="Ribonuclease H-like"/>
    <property type="match status" value="1"/>
</dbReference>
<dbReference type="PANTHER" id="PTHR10724:SF10">
    <property type="entry name" value="S1 RNA-BINDING DOMAIN-CONTAINING PROTEIN 1"/>
    <property type="match status" value="1"/>
</dbReference>
<proteinExistence type="predicted"/>
<dbReference type="Pfam" id="PF17674">
    <property type="entry name" value="HHH_9"/>
    <property type="match status" value="1"/>
</dbReference>
<dbReference type="SUPFAM" id="SSF50249">
    <property type="entry name" value="Nucleic acid-binding proteins"/>
    <property type="match status" value="1"/>
</dbReference>
<evidence type="ECO:0000313" key="2">
    <source>
        <dbReference type="EMBL" id="MDQ0159213.1"/>
    </source>
</evidence>
<dbReference type="InterPro" id="IPR006641">
    <property type="entry name" value="YqgF/RNaseH-like_dom"/>
</dbReference>
<dbReference type="PROSITE" id="PS50126">
    <property type="entry name" value="S1"/>
    <property type="match status" value="1"/>
</dbReference>
<dbReference type="InterPro" id="IPR037027">
    <property type="entry name" value="YqgF/RNaseH-like_dom_sf"/>
</dbReference>
<dbReference type="SMART" id="SM00316">
    <property type="entry name" value="S1"/>
    <property type="match status" value="1"/>
</dbReference>
<comment type="caution">
    <text evidence="2">The sequence shown here is derived from an EMBL/GenBank/DDBJ whole genome shotgun (WGS) entry which is preliminary data.</text>
</comment>
<dbReference type="Pfam" id="PF12836">
    <property type="entry name" value="HHH_3"/>
    <property type="match status" value="1"/>
</dbReference>
<dbReference type="InterPro" id="IPR041692">
    <property type="entry name" value="HHH_9"/>
</dbReference>
<dbReference type="Pfam" id="PF00575">
    <property type="entry name" value="S1"/>
    <property type="match status" value="1"/>
</dbReference>
<dbReference type="InterPro" id="IPR012340">
    <property type="entry name" value="NA-bd_OB-fold"/>
</dbReference>
<dbReference type="InterPro" id="IPR023323">
    <property type="entry name" value="Tex-like_dom_sf"/>
</dbReference>